<proteinExistence type="predicted"/>
<protein>
    <submittedName>
        <fullName evidence="3">DUF6460 domain-containing protein</fullName>
    </submittedName>
</protein>
<dbReference type="EMBL" id="JANCLU010000004">
    <property type="protein sequence ID" value="MCP8938109.1"/>
    <property type="molecule type" value="Genomic_DNA"/>
</dbReference>
<dbReference type="RefSeq" id="WP_254739679.1">
    <property type="nucleotide sequence ID" value="NZ_JANCLU010000004.1"/>
</dbReference>
<feature type="transmembrane region" description="Helical" evidence="1">
    <location>
        <begin position="17"/>
        <end position="37"/>
    </location>
</feature>
<dbReference type="InterPro" id="IPR045594">
    <property type="entry name" value="DUF6460"/>
</dbReference>
<keyword evidence="1" id="KW-0812">Transmembrane</keyword>
<feature type="domain" description="DUF6460" evidence="2">
    <location>
        <begin position="53"/>
        <end position="86"/>
    </location>
</feature>
<keyword evidence="1" id="KW-0472">Membrane</keyword>
<evidence type="ECO:0000313" key="4">
    <source>
        <dbReference type="Proteomes" id="UP001205890"/>
    </source>
</evidence>
<name>A0ABT1L9I6_9HYPH</name>
<keyword evidence="4" id="KW-1185">Reference proteome</keyword>
<dbReference type="Proteomes" id="UP001205890">
    <property type="component" value="Unassembled WGS sequence"/>
</dbReference>
<evidence type="ECO:0000313" key="3">
    <source>
        <dbReference type="EMBL" id="MCP8938109.1"/>
    </source>
</evidence>
<comment type="caution">
    <text evidence="3">The sequence shown here is derived from an EMBL/GenBank/DDBJ whole genome shotgun (WGS) entry which is preliminary data.</text>
</comment>
<feature type="transmembrane region" description="Helical" evidence="1">
    <location>
        <begin position="64"/>
        <end position="85"/>
    </location>
</feature>
<reference evidence="3 4" key="1">
    <citation type="submission" date="2022-07" db="EMBL/GenBank/DDBJ databases">
        <authorList>
            <person name="Li W.-J."/>
            <person name="Deng Q.-Q."/>
        </authorList>
    </citation>
    <scope>NUCLEOTIDE SEQUENCE [LARGE SCALE GENOMIC DNA]</scope>
    <source>
        <strain evidence="3 4">SYSU M60028</strain>
    </source>
</reference>
<evidence type="ECO:0000259" key="2">
    <source>
        <dbReference type="Pfam" id="PF20061"/>
    </source>
</evidence>
<sequence length="89" mass="9816">MANSDLSRWLGGSPGAVVLKLVFMSILVGAFLSLFGLTPPDLLRGIQNLFHRLWALGFGAVREVFQYLVYGAVIVVPIWLLARLFGGRR</sequence>
<gene>
    <name evidence="3" type="ORF">NK718_06245</name>
</gene>
<accession>A0ABT1L9I6</accession>
<keyword evidence="1" id="KW-1133">Transmembrane helix</keyword>
<evidence type="ECO:0000256" key="1">
    <source>
        <dbReference type="SAM" id="Phobius"/>
    </source>
</evidence>
<dbReference type="Pfam" id="PF20061">
    <property type="entry name" value="DUF6460"/>
    <property type="match status" value="1"/>
</dbReference>
<organism evidence="3 4">
    <name type="scientific">Alsobacter ponti</name>
    <dbReference type="NCBI Taxonomy" id="2962936"/>
    <lineage>
        <taxon>Bacteria</taxon>
        <taxon>Pseudomonadati</taxon>
        <taxon>Pseudomonadota</taxon>
        <taxon>Alphaproteobacteria</taxon>
        <taxon>Hyphomicrobiales</taxon>
        <taxon>Alsobacteraceae</taxon>
        <taxon>Alsobacter</taxon>
    </lineage>
</organism>